<evidence type="ECO:0000313" key="1">
    <source>
        <dbReference type="EMBL" id="KAF2767422.1"/>
    </source>
</evidence>
<proteinExistence type="predicted"/>
<accession>A0A6G1L4A6</accession>
<name>A0A6G1L4A6_9PEZI</name>
<dbReference type="Proteomes" id="UP000799436">
    <property type="component" value="Unassembled WGS sequence"/>
</dbReference>
<dbReference type="EMBL" id="ML995856">
    <property type="protein sequence ID" value="KAF2767422.1"/>
    <property type="molecule type" value="Genomic_DNA"/>
</dbReference>
<dbReference type="AlphaFoldDB" id="A0A6G1L4A6"/>
<evidence type="ECO:0000313" key="2">
    <source>
        <dbReference type="Proteomes" id="UP000799436"/>
    </source>
</evidence>
<gene>
    <name evidence="1" type="ORF">EJ03DRAFT_147761</name>
</gene>
<reference evidence="1" key="1">
    <citation type="journal article" date="2020" name="Stud. Mycol.">
        <title>101 Dothideomycetes genomes: a test case for predicting lifestyles and emergence of pathogens.</title>
        <authorList>
            <person name="Haridas S."/>
            <person name="Albert R."/>
            <person name="Binder M."/>
            <person name="Bloem J."/>
            <person name="Labutti K."/>
            <person name="Salamov A."/>
            <person name="Andreopoulos B."/>
            <person name="Baker S."/>
            <person name="Barry K."/>
            <person name="Bills G."/>
            <person name="Bluhm B."/>
            <person name="Cannon C."/>
            <person name="Castanera R."/>
            <person name="Culley D."/>
            <person name="Daum C."/>
            <person name="Ezra D."/>
            <person name="Gonzalez J."/>
            <person name="Henrissat B."/>
            <person name="Kuo A."/>
            <person name="Liang C."/>
            <person name="Lipzen A."/>
            <person name="Lutzoni F."/>
            <person name="Magnuson J."/>
            <person name="Mondo S."/>
            <person name="Nolan M."/>
            <person name="Ohm R."/>
            <person name="Pangilinan J."/>
            <person name="Park H.-J."/>
            <person name="Ramirez L."/>
            <person name="Alfaro M."/>
            <person name="Sun H."/>
            <person name="Tritt A."/>
            <person name="Yoshinaga Y."/>
            <person name="Zwiers L.-H."/>
            <person name="Turgeon B."/>
            <person name="Goodwin S."/>
            <person name="Spatafora J."/>
            <person name="Crous P."/>
            <person name="Grigoriev I."/>
        </authorList>
    </citation>
    <scope>NUCLEOTIDE SEQUENCE</scope>
    <source>
        <strain evidence="1">CBS 116005</strain>
    </source>
</reference>
<sequence>MSFEDRNKLVAKDLWPLLAWLIHAEGKAEAMWDWLIAEAKAFKRTRAPGVERLGEDVMRWSVYALGGMIGAYIARAPDGTINIALRQINRAFAIFGPAKSLCETVPVIGGITAVRKAAQTIDCPPCDPALYDEFVGIVLDVQKCRTRHFAILKLYHPTQPDPLPFYYFMVSDHQRLYETGLPKTMTGDKSWHGSTILRTAYMLRLQGDHPKAEWLENLVSTYHVAVWLNRDKVLWGCGNDPKLKSLQDAAMKESWEAMPWPIRVGHIDQCI</sequence>
<protein>
    <submittedName>
        <fullName evidence="1">Uncharacterized protein</fullName>
    </submittedName>
</protein>
<keyword evidence="2" id="KW-1185">Reference proteome</keyword>
<organism evidence="1 2">
    <name type="scientific">Teratosphaeria nubilosa</name>
    <dbReference type="NCBI Taxonomy" id="161662"/>
    <lineage>
        <taxon>Eukaryota</taxon>
        <taxon>Fungi</taxon>
        <taxon>Dikarya</taxon>
        <taxon>Ascomycota</taxon>
        <taxon>Pezizomycotina</taxon>
        <taxon>Dothideomycetes</taxon>
        <taxon>Dothideomycetidae</taxon>
        <taxon>Mycosphaerellales</taxon>
        <taxon>Teratosphaeriaceae</taxon>
        <taxon>Teratosphaeria</taxon>
    </lineage>
</organism>